<proteinExistence type="predicted"/>
<sequence length="436" mass="49675">METSIRVGVIGPQWIRETMVRCFGLFPNIQPIFSLSDEIVDARQLTTELIDHVDCLFYSGRIPYLVSKDEIPIEVPAFYIPLKGAGLYQALYKLKSKKSLSNISLDGIQNNYMEIVKNNLEETFTYQSFQEIVYMENKEDVVTFHEKNVLDNPDTVVITSLKLVSEQLTSMNIVNEWLKPTDQDIIVAIERMLLATNQRKQKEMQIIIGRIFIESSGDVHEFMTEQQVHKRSHAIHRMLLQFAEQINGYLVALSSSEYIFVTNRGIFERITEGYKYLPIVDEMKKKLEVSLSIGVGFGFSALEAGSHARVALIQAQENGGGCCFIVREDRSVFGPIDLIVPMKYPLTVTDQLLISKAEFVGMSAANIEKTMAVIKRKQKNEFTAHELATILSITPRSAHRIIQSWLDAELIKIIGMEKISRRGRPRQVFAIIMNEE</sequence>
<reference evidence="1 2" key="1">
    <citation type="submission" date="2020-08" db="EMBL/GenBank/DDBJ databases">
        <title>A Genomic Blueprint of the Chicken Gut Microbiome.</title>
        <authorList>
            <person name="Gilroy R."/>
            <person name="Ravi A."/>
            <person name="Getino M."/>
            <person name="Pursley I."/>
            <person name="Horton D.L."/>
            <person name="Alikhan N.-F."/>
            <person name="Baker D."/>
            <person name="Gharbi K."/>
            <person name="Hall N."/>
            <person name="Watson M."/>
            <person name="Adriaenssens E.M."/>
            <person name="Foster-Nyarko E."/>
            <person name="Jarju S."/>
            <person name="Secka A."/>
            <person name="Antonio M."/>
            <person name="Oren A."/>
            <person name="Chaudhuri R."/>
            <person name="La Ragione R.M."/>
            <person name="Hildebrand F."/>
            <person name="Pallen M.J."/>
        </authorList>
    </citation>
    <scope>NUCLEOTIDE SEQUENCE [LARGE SCALE GENOMIC DNA]</scope>
    <source>
        <strain evidence="1 2">Sa2BUA9</strain>
    </source>
</reference>
<organism evidence="1 2">
    <name type="scientific">Psychrobacillus faecigallinarum</name>
    <dbReference type="NCBI Taxonomy" id="2762235"/>
    <lineage>
        <taxon>Bacteria</taxon>
        <taxon>Bacillati</taxon>
        <taxon>Bacillota</taxon>
        <taxon>Bacilli</taxon>
        <taxon>Bacillales</taxon>
        <taxon>Bacillaceae</taxon>
        <taxon>Psychrobacillus</taxon>
    </lineage>
</organism>
<gene>
    <name evidence="1" type="ORF">H9650_04070</name>
</gene>
<dbReference type="InterPro" id="IPR043128">
    <property type="entry name" value="Rev_trsase/Diguanyl_cyclase"/>
</dbReference>
<name>A0ABR8R678_9BACI</name>
<comment type="caution">
    <text evidence="1">The sequence shown here is derived from an EMBL/GenBank/DDBJ whole genome shotgun (WGS) entry which is preliminary data.</text>
</comment>
<accession>A0ABR8R678</accession>
<evidence type="ECO:0008006" key="3">
    <source>
        <dbReference type="Google" id="ProtNLM"/>
    </source>
</evidence>
<dbReference type="Gene3D" id="3.30.70.270">
    <property type="match status" value="1"/>
</dbReference>
<dbReference type="EMBL" id="JACSQO010000001">
    <property type="protein sequence ID" value="MBD7943286.1"/>
    <property type="molecule type" value="Genomic_DNA"/>
</dbReference>
<protein>
    <recommendedName>
        <fullName evidence="3">Transcriptional regulator</fullName>
    </recommendedName>
</protein>
<dbReference type="Proteomes" id="UP000640786">
    <property type="component" value="Unassembled WGS sequence"/>
</dbReference>
<evidence type="ECO:0000313" key="1">
    <source>
        <dbReference type="EMBL" id="MBD7943286.1"/>
    </source>
</evidence>
<evidence type="ECO:0000313" key="2">
    <source>
        <dbReference type="Proteomes" id="UP000640786"/>
    </source>
</evidence>
<dbReference type="Pfam" id="PF24898">
    <property type="entry name" value="GGDEF_GdpP"/>
    <property type="match status" value="1"/>
</dbReference>
<keyword evidence="2" id="KW-1185">Reference proteome</keyword>
<dbReference type="RefSeq" id="WP_151111234.1">
    <property type="nucleotide sequence ID" value="NZ_JACSQO010000001.1"/>
</dbReference>